<dbReference type="Proteomes" id="UP001212841">
    <property type="component" value="Unassembled WGS sequence"/>
</dbReference>
<feature type="domain" description="Pirin N-terminal" evidence="6">
    <location>
        <begin position="58"/>
        <end position="153"/>
    </location>
</feature>
<evidence type="ECO:0000256" key="2">
    <source>
        <dbReference type="ARBA" id="ARBA00008416"/>
    </source>
</evidence>
<protein>
    <recommendedName>
        <fullName evidence="10">Pirin</fullName>
    </recommendedName>
</protein>
<feature type="binding site" evidence="4">
    <location>
        <position position="136"/>
    </location>
    <ligand>
        <name>Fe cation</name>
        <dbReference type="ChEBI" id="CHEBI:24875"/>
    </ligand>
</feature>
<feature type="binding site" evidence="4">
    <location>
        <position position="94"/>
    </location>
    <ligand>
        <name>Fe cation</name>
        <dbReference type="ChEBI" id="CHEBI:24875"/>
    </ligand>
</feature>
<evidence type="ECO:0000259" key="6">
    <source>
        <dbReference type="Pfam" id="PF02678"/>
    </source>
</evidence>
<gene>
    <name evidence="8" type="ORF">HK097_003567</name>
</gene>
<organism evidence="8 9">
    <name type="scientific">Rhizophlyctis rosea</name>
    <dbReference type="NCBI Taxonomy" id="64517"/>
    <lineage>
        <taxon>Eukaryota</taxon>
        <taxon>Fungi</taxon>
        <taxon>Fungi incertae sedis</taxon>
        <taxon>Chytridiomycota</taxon>
        <taxon>Chytridiomycota incertae sedis</taxon>
        <taxon>Chytridiomycetes</taxon>
        <taxon>Rhizophlyctidales</taxon>
        <taxon>Rhizophlyctidaceae</taxon>
        <taxon>Rhizophlyctis</taxon>
    </lineage>
</organism>
<dbReference type="PANTHER" id="PTHR13903">
    <property type="entry name" value="PIRIN-RELATED"/>
    <property type="match status" value="1"/>
</dbReference>
<keyword evidence="4" id="KW-0408">Iron</keyword>
<accession>A0AAD5SGH8</accession>
<name>A0AAD5SGH8_9FUNG</name>
<dbReference type="Pfam" id="PF02678">
    <property type="entry name" value="Pirin"/>
    <property type="match status" value="1"/>
</dbReference>
<dbReference type="GO" id="GO:0046872">
    <property type="term" value="F:metal ion binding"/>
    <property type="evidence" value="ECO:0007669"/>
    <property type="project" value="UniProtKB-KW"/>
</dbReference>
<evidence type="ECO:0000313" key="8">
    <source>
        <dbReference type="EMBL" id="KAJ3053716.1"/>
    </source>
</evidence>
<keyword evidence="4" id="KW-0479">Metal-binding</keyword>
<dbReference type="Pfam" id="PF05726">
    <property type="entry name" value="Pirin_C"/>
    <property type="match status" value="1"/>
</dbReference>
<evidence type="ECO:0008006" key="10">
    <source>
        <dbReference type="Google" id="ProtNLM"/>
    </source>
</evidence>
<evidence type="ECO:0000259" key="7">
    <source>
        <dbReference type="Pfam" id="PF05726"/>
    </source>
</evidence>
<feature type="binding site" evidence="4">
    <location>
        <position position="92"/>
    </location>
    <ligand>
        <name>Fe cation</name>
        <dbReference type="ChEBI" id="CHEBI:24875"/>
    </ligand>
</feature>
<feature type="binding site" evidence="4">
    <location>
        <position position="138"/>
    </location>
    <ligand>
        <name>Fe cation</name>
        <dbReference type="ChEBI" id="CHEBI:24875"/>
    </ligand>
</feature>
<dbReference type="FunFam" id="2.60.120.10:FF:000055">
    <property type="entry name" value="pirin"/>
    <property type="match status" value="1"/>
</dbReference>
<keyword evidence="9" id="KW-1185">Reference proteome</keyword>
<proteinExistence type="inferred from homology"/>
<evidence type="ECO:0000256" key="4">
    <source>
        <dbReference type="PIRSR" id="PIRSR006232-1"/>
    </source>
</evidence>
<feature type="domain" description="Pirin C-terminal" evidence="7">
    <location>
        <begin position="208"/>
        <end position="312"/>
    </location>
</feature>
<evidence type="ECO:0000256" key="5">
    <source>
        <dbReference type="RuleBase" id="RU003457"/>
    </source>
</evidence>
<comment type="similarity">
    <text evidence="2 5">Belongs to the pirin family.</text>
</comment>
<sequence length="328" mass="36414">MSFTQRLATSTPIRKLSTALAKKNVTVVSKDKLRKMTAEYKTIDKVVVSKEQAEGVGAKVRRSIGTWELRNLDPFLMLDEFMVGKPAGFPDHPHRGFETVTYMLDGTFQHEDFAGHKGTIGPGDLQWMTAGKGIVHAEMPLGDKVATGLQLWVNLPKSAKMVPPRYQELLDKDVPRAQTEDGGVVVKVIAGDSLGVSAKVHTYTPIYYLDVKMEKGQVFEQDIPADYTGFVYTLSGTAHFGSNTVKPEPHSTLVMSKTGNTLKIETKDSKAHFVIIAGQPLKEPIVQHGPFVMNEQKEIHQAIMDYQMGQNGFENAARWESEIAARRR</sequence>
<dbReference type="InterPro" id="IPR008778">
    <property type="entry name" value="Pirin_C_dom"/>
</dbReference>
<dbReference type="InterPro" id="IPR012093">
    <property type="entry name" value="Pirin"/>
</dbReference>
<dbReference type="InterPro" id="IPR003829">
    <property type="entry name" value="Pirin_N_dom"/>
</dbReference>
<dbReference type="InterPro" id="IPR014710">
    <property type="entry name" value="RmlC-like_jellyroll"/>
</dbReference>
<evidence type="ECO:0000256" key="1">
    <source>
        <dbReference type="ARBA" id="ARBA00004123"/>
    </source>
</evidence>
<dbReference type="CDD" id="cd02909">
    <property type="entry name" value="cupin_pirin_N"/>
    <property type="match status" value="1"/>
</dbReference>
<comment type="subcellular location">
    <subcellularLocation>
        <location evidence="1">Nucleus</location>
    </subcellularLocation>
</comment>
<evidence type="ECO:0000313" key="9">
    <source>
        <dbReference type="Proteomes" id="UP001212841"/>
    </source>
</evidence>
<dbReference type="GO" id="GO:0005634">
    <property type="term" value="C:nucleus"/>
    <property type="evidence" value="ECO:0007669"/>
    <property type="project" value="UniProtKB-SubCell"/>
</dbReference>
<keyword evidence="3" id="KW-0539">Nucleus</keyword>
<comment type="cofactor">
    <cofactor evidence="4">
        <name>Fe cation</name>
        <dbReference type="ChEBI" id="CHEBI:24875"/>
    </cofactor>
    <text evidence="4">Binds 1 Fe cation per subunit.</text>
</comment>
<dbReference type="SUPFAM" id="SSF51182">
    <property type="entry name" value="RmlC-like cupins"/>
    <property type="match status" value="1"/>
</dbReference>
<dbReference type="InterPro" id="IPR011051">
    <property type="entry name" value="RmlC_Cupin_sf"/>
</dbReference>
<evidence type="ECO:0000256" key="3">
    <source>
        <dbReference type="ARBA" id="ARBA00023242"/>
    </source>
</evidence>
<dbReference type="AlphaFoldDB" id="A0AAD5SGH8"/>
<comment type="caution">
    <text evidence="8">The sequence shown here is derived from an EMBL/GenBank/DDBJ whole genome shotgun (WGS) entry which is preliminary data.</text>
</comment>
<dbReference type="PANTHER" id="PTHR13903:SF8">
    <property type="entry name" value="PIRIN"/>
    <property type="match status" value="1"/>
</dbReference>
<dbReference type="Gene3D" id="2.60.120.10">
    <property type="entry name" value="Jelly Rolls"/>
    <property type="match status" value="2"/>
</dbReference>
<dbReference type="PIRSF" id="PIRSF006232">
    <property type="entry name" value="Pirin"/>
    <property type="match status" value="1"/>
</dbReference>
<dbReference type="CDD" id="cd02247">
    <property type="entry name" value="cupin_pirin_C"/>
    <property type="match status" value="1"/>
</dbReference>
<reference evidence="8" key="1">
    <citation type="submission" date="2020-05" db="EMBL/GenBank/DDBJ databases">
        <title>Phylogenomic resolution of chytrid fungi.</title>
        <authorList>
            <person name="Stajich J.E."/>
            <person name="Amses K."/>
            <person name="Simmons R."/>
            <person name="Seto K."/>
            <person name="Myers J."/>
            <person name="Bonds A."/>
            <person name="Quandt C.A."/>
            <person name="Barry K."/>
            <person name="Liu P."/>
            <person name="Grigoriev I."/>
            <person name="Longcore J.E."/>
            <person name="James T.Y."/>
        </authorList>
    </citation>
    <scope>NUCLEOTIDE SEQUENCE</scope>
    <source>
        <strain evidence="8">JEL0318</strain>
    </source>
</reference>
<dbReference type="EMBL" id="JADGJD010000185">
    <property type="protein sequence ID" value="KAJ3053716.1"/>
    <property type="molecule type" value="Genomic_DNA"/>
</dbReference>